<proteinExistence type="predicted"/>
<dbReference type="PANTHER" id="PTHR46806:SF5">
    <property type="entry name" value="F5_8 TYPE C DOMAIN-CONTAINING PROTEIN"/>
    <property type="match status" value="1"/>
</dbReference>
<dbReference type="KEGG" id="hro:HELRODRAFT_84604"/>
<evidence type="ECO:0000256" key="1">
    <source>
        <dbReference type="ARBA" id="ARBA00004184"/>
    </source>
</evidence>
<reference evidence="8 10" key="2">
    <citation type="journal article" date="2013" name="Nature">
        <title>Insights into bilaterian evolution from three spiralian genomes.</title>
        <authorList>
            <person name="Simakov O."/>
            <person name="Marletaz F."/>
            <person name="Cho S.J."/>
            <person name="Edsinger-Gonzales E."/>
            <person name="Havlak P."/>
            <person name="Hellsten U."/>
            <person name="Kuo D.H."/>
            <person name="Larsson T."/>
            <person name="Lv J."/>
            <person name="Arendt D."/>
            <person name="Savage R."/>
            <person name="Osoegawa K."/>
            <person name="de Jong P."/>
            <person name="Grimwood J."/>
            <person name="Chapman J.A."/>
            <person name="Shapiro H."/>
            <person name="Aerts A."/>
            <person name="Otillar R.P."/>
            <person name="Terry A.Y."/>
            <person name="Boore J.L."/>
            <person name="Grigoriev I.V."/>
            <person name="Lindberg D.R."/>
            <person name="Seaver E.C."/>
            <person name="Weisblat D.A."/>
            <person name="Putnam N.H."/>
            <person name="Rokhsar D.S."/>
        </authorList>
    </citation>
    <scope>NUCLEOTIDE SEQUENCE</scope>
</reference>
<evidence type="ECO:0000256" key="2">
    <source>
        <dbReference type="ARBA" id="ARBA00004613"/>
    </source>
</evidence>
<dbReference type="GO" id="GO:0012505">
    <property type="term" value="C:endomembrane system"/>
    <property type="evidence" value="ECO:0007669"/>
    <property type="project" value="UniProtKB-SubCell"/>
</dbReference>
<evidence type="ECO:0000313" key="8">
    <source>
        <dbReference type="EMBL" id="ESN98516.1"/>
    </source>
</evidence>
<dbReference type="GeneID" id="20216354"/>
<keyword evidence="3" id="KW-0964">Secreted</keyword>
<keyword evidence="5" id="KW-0472">Membrane</keyword>
<dbReference type="InParanoid" id="T1G5K7"/>
<dbReference type="InterPro" id="IPR000421">
    <property type="entry name" value="FA58C"/>
</dbReference>
<comment type="subcellular location">
    <subcellularLocation>
        <location evidence="1">Endomembrane system</location>
        <topology evidence="1">Peripheral membrane protein</topology>
    </subcellularLocation>
    <subcellularLocation>
        <location evidence="2">Secreted</location>
    </subcellularLocation>
</comment>
<dbReference type="Pfam" id="PF00754">
    <property type="entry name" value="F5_F8_type_C"/>
    <property type="match status" value="1"/>
</dbReference>
<dbReference type="InterPro" id="IPR050633">
    <property type="entry name" value="Neuropilin_MCO_CoagFactor"/>
</dbReference>
<dbReference type="Proteomes" id="UP000015101">
    <property type="component" value="Unassembled WGS sequence"/>
</dbReference>
<evidence type="ECO:0000313" key="10">
    <source>
        <dbReference type="Proteomes" id="UP000015101"/>
    </source>
</evidence>
<dbReference type="OMA" id="IANNTPC"/>
<organism evidence="9 10">
    <name type="scientific">Helobdella robusta</name>
    <name type="common">Californian leech</name>
    <dbReference type="NCBI Taxonomy" id="6412"/>
    <lineage>
        <taxon>Eukaryota</taxon>
        <taxon>Metazoa</taxon>
        <taxon>Spiralia</taxon>
        <taxon>Lophotrochozoa</taxon>
        <taxon>Annelida</taxon>
        <taxon>Clitellata</taxon>
        <taxon>Hirudinea</taxon>
        <taxon>Rhynchobdellida</taxon>
        <taxon>Glossiphoniidae</taxon>
        <taxon>Helobdella</taxon>
    </lineage>
</organism>
<dbReference type="HOGENOM" id="CLU_1543862_0_0_1"/>
<dbReference type="InterPro" id="IPR008979">
    <property type="entry name" value="Galactose-bd-like_sf"/>
</dbReference>
<dbReference type="EMBL" id="KB097144">
    <property type="protein sequence ID" value="ESN98516.1"/>
    <property type="molecule type" value="Genomic_DNA"/>
</dbReference>
<keyword evidence="10" id="KW-1185">Reference proteome</keyword>
<sequence length="174" mass="19259">DDQWLQFDIGPPTLISGLVTLGKGDTLKNHWVTRYHVSYSNDSALWYYYIEGINSEIKEFEGNQDKDTPRTQYFKSPFVARFVRIHPTQWNVQIAMRAGLLGCPFNDQCGPEFVRIANNTPCGWLAIYKSGLGLNINGDVCGGRGLNINGDVCGGRGLNINGDVCGGRGLNINE</sequence>
<keyword evidence="6" id="KW-1015">Disulfide bond</keyword>
<feature type="domain" description="F5/8 type C" evidence="7">
    <location>
        <begin position="1"/>
        <end position="103"/>
    </location>
</feature>
<keyword evidence="4" id="KW-0130">Cell adhesion</keyword>
<dbReference type="AlphaFoldDB" id="T1G5K7"/>
<name>T1G5K7_HELRO</name>
<evidence type="ECO:0000256" key="3">
    <source>
        <dbReference type="ARBA" id="ARBA00022525"/>
    </source>
</evidence>
<evidence type="ECO:0000256" key="5">
    <source>
        <dbReference type="ARBA" id="ARBA00023136"/>
    </source>
</evidence>
<dbReference type="RefSeq" id="XP_009023341.1">
    <property type="nucleotide sequence ID" value="XM_009025093.1"/>
</dbReference>
<dbReference type="CDD" id="cd00057">
    <property type="entry name" value="FA58C"/>
    <property type="match status" value="1"/>
</dbReference>
<dbReference type="SUPFAM" id="SSF49785">
    <property type="entry name" value="Galactose-binding domain-like"/>
    <property type="match status" value="1"/>
</dbReference>
<reference evidence="9" key="3">
    <citation type="submission" date="2015-06" db="UniProtKB">
        <authorList>
            <consortium name="EnsemblMetazoa"/>
        </authorList>
    </citation>
    <scope>IDENTIFICATION</scope>
</reference>
<accession>T1G5K7</accession>
<dbReference type="STRING" id="6412.T1G5K7"/>
<dbReference type="CTD" id="20216354"/>
<evidence type="ECO:0000256" key="4">
    <source>
        <dbReference type="ARBA" id="ARBA00022889"/>
    </source>
</evidence>
<reference evidence="10" key="1">
    <citation type="submission" date="2012-12" db="EMBL/GenBank/DDBJ databases">
        <authorList>
            <person name="Hellsten U."/>
            <person name="Grimwood J."/>
            <person name="Chapman J.A."/>
            <person name="Shapiro H."/>
            <person name="Aerts A."/>
            <person name="Otillar R.P."/>
            <person name="Terry A.Y."/>
            <person name="Boore J.L."/>
            <person name="Simakov O."/>
            <person name="Marletaz F."/>
            <person name="Cho S.-J."/>
            <person name="Edsinger-Gonzales E."/>
            <person name="Havlak P."/>
            <person name="Kuo D.-H."/>
            <person name="Larsson T."/>
            <person name="Lv J."/>
            <person name="Arendt D."/>
            <person name="Savage R."/>
            <person name="Osoegawa K."/>
            <person name="de Jong P."/>
            <person name="Lindberg D.R."/>
            <person name="Seaver E.C."/>
            <person name="Weisblat D.A."/>
            <person name="Putnam N.H."/>
            <person name="Grigoriev I.V."/>
            <person name="Rokhsar D.S."/>
        </authorList>
    </citation>
    <scope>NUCLEOTIDE SEQUENCE</scope>
</reference>
<protein>
    <recommendedName>
        <fullName evidence="7">F5/8 type C domain-containing protein</fullName>
    </recommendedName>
</protein>
<evidence type="ECO:0000313" key="9">
    <source>
        <dbReference type="EnsemblMetazoa" id="HelroP84604"/>
    </source>
</evidence>
<dbReference type="PROSITE" id="PS01286">
    <property type="entry name" value="FA58C_2"/>
    <property type="match status" value="1"/>
</dbReference>
<evidence type="ECO:0000256" key="6">
    <source>
        <dbReference type="ARBA" id="ARBA00023157"/>
    </source>
</evidence>
<dbReference type="PANTHER" id="PTHR46806">
    <property type="entry name" value="F5/8 TYPE C DOMAIN-CONTAINING PROTEIN"/>
    <property type="match status" value="1"/>
</dbReference>
<dbReference type="OrthoDB" id="9973968at2759"/>
<gene>
    <name evidence="9" type="primary">20216354</name>
    <name evidence="8" type="ORF">HELRODRAFT_84604</name>
</gene>
<dbReference type="PROSITE" id="PS50022">
    <property type="entry name" value="FA58C_3"/>
    <property type="match status" value="1"/>
</dbReference>
<dbReference type="GO" id="GO:0007155">
    <property type="term" value="P:cell adhesion"/>
    <property type="evidence" value="ECO:0007669"/>
    <property type="project" value="UniProtKB-KW"/>
</dbReference>
<evidence type="ECO:0000259" key="7">
    <source>
        <dbReference type="PROSITE" id="PS50022"/>
    </source>
</evidence>
<dbReference type="EnsemblMetazoa" id="HelroT84604">
    <property type="protein sequence ID" value="HelroP84604"/>
    <property type="gene ID" value="HelroG84604"/>
</dbReference>
<dbReference type="Gene3D" id="2.60.120.260">
    <property type="entry name" value="Galactose-binding domain-like"/>
    <property type="match status" value="1"/>
</dbReference>
<dbReference type="GO" id="GO:0005576">
    <property type="term" value="C:extracellular region"/>
    <property type="evidence" value="ECO:0007669"/>
    <property type="project" value="UniProtKB-SubCell"/>
</dbReference>
<dbReference type="EMBL" id="AMQM01005895">
    <property type="status" value="NOT_ANNOTATED_CDS"/>
    <property type="molecule type" value="Genomic_DNA"/>
</dbReference>